<name>A0A1M4WC14_9CLOT</name>
<protein>
    <submittedName>
        <fullName evidence="1">Uncharacterized protein</fullName>
    </submittedName>
</protein>
<dbReference type="EMBL" id="FQVI01000006">
    <property type="protein sequence ID" value="SHE78727.1"/>
    <property type="molecule type" value="Genomic_DNA"/>
</dbReference>
<evidence type="ECO:0000313" key="2">
    <source>
        <dbReference type="Proteomes" id="UP000184245"/>
    </source>
</evidence>
<gene>
    <name evidence="1" type="ORF">SAMN02745158_01538</name>
</gene>
<reference evidence="1 2" key="1">
    <citation type="submission" date="2016-11" db="EMBL/GenBank/DDBJ databases">
        <authorList>
            <person name="Jaros S."/>
            <person name="Januszkiewicz K."/>
            <person name="Wedrychowicz H."/>
        </authorList>
    </citation>
    <scope>NUCLEOTIDE SEQUENCE [LARGE SCALE GENOMIC DNA]</scope>
    <source>
        <strain evidence="1 2">DSM 17459</strain>
    </source>
</reference>
<dbReference type="AlphaFoldDB" id="A0A1M4WC14"/>
<proteinExistence type="predicted"/>
<evidence type="ECO:0000313" key="1">
    <source>
        <dbReference type="EMBL" id="SHE78727.1"/>
    </source>
</evidence>
<sequence length="64" mass="7559">MVRSIQTEGNFGDMNENENISLLNEGKVNKEFMLHEMGRNQNKYYRFLQGELKKYERAEEGKTA</sequence>
<dbReference type="Proteomes" id="UP000184245">
    <property type="component" value="Unassembled WGS sequence"/>
</dbReference>
<keyword evidence="2" id="KW-1185">Reference proteome</keyword>
<organism evidence="1 2">
    <name type="scientific">Lactonifactor longoviformis DSM 17459</name>
    <dbReference type="NCBI Taxonomy" id="1122155"/>
    <lineage>
        <taxon>Bacteria</taxon>
        <taxon>Bacillati</taxon>
        <taxon>Bacillota</taxon>
        <taxon>Clostridia</taxon>
        <taxon>Eubacteriales</taxon>
        <taxon>Clostridiaceae</taxon>
        <taxon>Lactonifactor</taxon>
    </lineage>
</organism>
<accession>A0A1M4WC14</accession>